<keyword evidence="1" id="KW-0812">Transmembrane</keyword>
<feature type="transmembrane region" description="Helical" evidence="1">
    <location>
        <begin position="63"/>
        <end position="82"/>
    </location>
</feature>
<evidence type="ECO:0000256" key="1">
    <source>
        <dbReference type="SAM" id="Phobius"/>
    </source>
</evidence>
<keyword evidence="1" id="KW-0472">Membrane</keyword>
<evidence type="ECO:0000313" key="3">
    <source>
        <dbReference type="Proteomes" id="UP001597307"/>
    </source>
</evidence>
<accession>A0ABW4Q7U6</accession>
<protein>
    <submittedName>
        <fullName evidence="2">Uncharacterized protein</fullName>
    </submittedName>
</protein>
<dbReference type="RefSeq" id="WP_343878246.1">
    <property type="nucleotide sequence ID" value="NZ_BAAAIJ010000013.1"/>
</dbReference>
<proteinExistence type="predicted"/>
<sequence length="134" mass="14018">MSALFRAPVVTVVALLLGTAQAIAGALYLQDVPYLSLLLFLAALFCLLGSAKLWRDNCFESRFGLAIVAVSTIAGHVLSLTVGLPGSELQPWSGVNAILSIASLALAVVLLFLLLPHLFSGEAPEPPPTDLYSG</sequence>
<keyword evidence="3" id="KW-1185">Reference proteome</keyword>
<name>A0ABW4Q7U6_9MICC</name>
<comment type="caution">
    <text evidence="2">The sequence shown here is derived from an EMBL/GenBank/DDBJ whole genome shotgun (WGS) entry which is preliminary data.</text>
</comment>
<feature type="transmembrane region" description="Helical" evidence="1">
    <location>
        <begin position="32"/>
        <end position="51"/>
    </location>
</feature>
<feature type="transmembrane region" description="Helical" evidence="1">
    <location>
        <begin position="94"/>
        <end position="115"/>
    </location>
</feature>
<dbReference type="Proteomes" id="UP001597307">
    <property type="component" value="Unassembled WGS sequence"/>
</dbReference>
<gene>
    <name evidence="2" type="ORF">ACFSFX_09255</name>
</gene>
<keyword evidence="1" id="KW-1133">Transmembrane helix</keyword>
<evidence type="ECO:0000313" key="2">
    <source>
        <dbReference type="EMBL" id="MFD1846783.1"/>
    </source>
</evidence>
<organism evidence="2 3">
    <name type="scientific">Arthrobacter flavus</name>
    <dbReference type="NCBI Taxonomy" id="95172"/>
    <lineage>
        <taxon>Bacteria</taxon>
        <taxon>Bacillati</taxon>
        <taxon>Actinomycetota</taxon>
        <taxon>Actinomycetes</taxon>
        <taxon>Micrococcales</taxon>
        <taxon>Micrococcaceae</taxon>
        <taxon>Arthrobacter</taxon>
    </lineage>
</organism>
<dbReference type="EMBL" id="JBHUGA010000030">
    <property type="protein sequence ID" value="MFD1846783.1"/>
    <property type="molecule type" value="Genomic_DNA"/>
</dbReference>
<reference evidence="3" key="1">
    <citation type="journal article" date="2019" name="Int. J. Syst. Evol. Microbiol.">
        <title>The Global Catalogue of Microorganisms (GCM) 10K type strain sequencing project: providing services to taxonomists for standard genome sequencing and annotation.</title>
        <authorList>
            <consortium name="The Broad Institute Genomics Platform"/>
            <consortium name="The Broad Institute Genome Sequencing Center for Infectious Disease"/>
            <person name="Wu L."/>
            <person name="Ma J."/>
        </authorList>
    </citation>
    <scope>NUCLEOTIDE SEQUENCE [LARGE SCALE GENOMIC DNA]</scope>
    <source>
        <strain evidence="3">JCM 11496</strain>
    </source>
</reference>